<evidence type="ECO:0000313" key="1">
    <source>
        <dbReference type="EMBL" id="MBE1499429.1"/>
    </source>
</evidence>
<accession>A0ABR9I8D8</accession>
<keyword evidence="2" id="KW-1185">Reference proteome</keyword>
<organism evidence="1 2">
    <name type="scientific">Amycolatopsis lexingtonensis</name>
    <dbReference type="NCBI Taxonomy" id="218822"/>
    <lineage>
        <taxon>Bacteria</taxon>
        <taxon>Bacillati</taxon>
        <taxon>Actinomycetota</taxon>
        <taxon>Actinomycetes</taxon>
        <taxon>Pseudonocardiales</taxon>
        <taxon>Pseudonocardiaceae</taxon>
        <taxon>Amycolatopsis</taxon>
    </lineage>
</organism>
<proteinExistence type="predicted"/>
<name>A0ABR9I8D8_9PSEU</name>
<comment type="caution">
    <text evidence="1">The sequence shown here is derived from an EMBL/GenBank/DDBJ whole genome shotgun (WGS) entry which is preliminary data.</text>
</comment>
<protein>
    <recommendedName>
        <fullName evidence="3">Excreted virulence factor EspC, type VII ESX diderm</fullName>
    </recommendedName>
</protein>
<reference evidence="1 2" key="1">
    <citation type="submission" date="2020-10" db="EMBL/GenBank/DDBJ databases">
        <title>Sequencing the genomes of 1000 actinobacteria strains.</title>
        <authorList>
            <person name="Klenk H.-P."/>
        </authorList>
    </citation>
    <scope>NUCLEOTIDE SEQUENCE [LARGE SCALE GENOMIC DNA]</scope>
    <source>
        <strain evidence="1 2">DSM 44653</strain>
    </source>
</reference>
<sequence length="148" mass="15080">MLIADGGGGGSFADIVNPLSSGAMSAAVQSVTAETQKLVDAAKSGGFKITPEGVKPLQTALTQLVDDLNGLSETTYILNQSPQLGNHPYGHTIAAHDQKGAAQAEGSAGVVLTQLKQVAQQANEALSRAAGLYHESENAALDGLKTKP</sequence>
<evidence type="ECO:0000313" key="2">
    <source>
        <dbReference type="Proteomes" id="UP000631670"/>
    </source>
</evidence>
<evidence type="ECO:0008006" key="3">
    <source>
        <dbReference type="Google" id="ProtNLM"/>
    </source>
</evidence>
<gene>
    <name evidence="1" type="ORF">H4696_006529</name>
</gene>
<dbReference type="Proteomes" id="UP000631670">
    <property type="component" value="Unassembled WGS sequence"/>
</dbReference>
<dbReference type="EMBL" id="JADBEG010000001">
    <property type="protein sequence ID" value="MBE1499429.1"/>
    <property type="molecule type" value="Genomic_DNA"/>
</dbReference>
<dbReference type="RefSeq" id="WP_086864302.1">
    <property type="nucleotide sequence ID" value="NZ_JADBEG010000001.1"/>
</dbReference>